<comment type="caution">
    <text evidence="10">The sequence shown here is derived from an EMBL/GenBank/DDBJ whole genome shotgun (WGS) entry which is preliminary data.</text>
</comment>
<sequence length="536" mass="55170">MTTTDAPAATRREWIGLAVLAFPTLLLSIDMSVLYLALPSLTEQLHPTSTQQLWIMDSYGFMVAGFLVTMGTLGDRIGRRRLLLIGSAGFAAASVLAAYSTSAEMLIVARALMGITGATLMPSTLALISNMFRQPAQRGTAIAIWMSCFMGGMVVGPLTAGVMLQHFWWGSVFLLSIPMMVLLYAAAPALLPEYRDPDPGRLDLPSVLLSLAAILPVVYGLKEMARHGVTAGTVVPALAGVAVGVVFIRRQTRLTHPLIDVRLFAIRRFSVSLGINVVAGLLMAGMFFLTTLYLQLVLGLSPLGSGAWMVPVQLCMVAASLAAPRIARRVRPAYVMTAGLALTAVGYAVVGLTAITGSYDAGPLRVVIGFAIASVGIALPTALIIDLVVGSAPPEKAGSASSVSETSAELGIAFGVALLGSLSSAVYRSGLVLPDGLTSAQQAAARDSIGGAVETAQGLPAQVAADLMGSARDAFSTGLAIGAAIAVVAFAAAAVVTHRMLRDVEAYDEEVGAGVPAGPAEAPTPALAAAVSSPGE</sequence>
<feature type="transmembrane region" description="Helical" evidence="8">
    <location>
        <begin position="58"/>
        <end position="75"/>
    </location>
</feature>
<comment type="subcellular location">
    <subcellularLocation>
        <location evidence="1">Cell membrane</location>
        <topology evidence="1">Multi-pass membrane protein</topology>
    </subcellularLocation>
</comment>
<feature type="transmembrane region" description="Helical" evidence="8">
    <location>
        <begin position="410"/>
        <end position="427"/>
    </location>
</feature>
<keyword evidence="11" id="KW-1185">Reference proteome</keyword>
<dbReference type="EMBL" id="LAIR01000002">
    <property type="protein sequence ID" value="KNX38159.1"/>
    <property type="molecule type" value="Genomic_DNA"/>
</dbReference>
<evidence type="ECO:0000256" key="4">
    <source>
        <dbReference type="ARBA" id="ARBA00022692"/>
    </source>
</evidence>
<dbReference type="RefSeq" id="WP_050670580.1">
    <property type="nucleotide sequence ID" value="NZ_LAIR01000002.1"/>
</dbReference>
<evidence type="ECO:0000256" key="3">
    <source>
        <dbReference type="ARBA" id="ARBA00022475"/>
    </source>
</evidence>
<reference evidence="11" key="1">
    <citation type="submission" date="2015-03" db="EMBL/GenBank/DDBJ databases">
        <title>Luteipulveratus halotolerans sp. nov., a novel actinobacterium (Dermacoccaceae) from Sarawak, Malaysia.</title>
        <authorList>
            <person name="Juboi H."/>
            <person name="Basik A."/>
            <person name="Shamsul S.S."/>
            <person name="Arnold P."/>
            <person name="Schmitt E.K."/>
            <person name="Sanglier J.-J."/>
            <person name="Yeo T."/>
        </authorList>
    </citation>
    <scope>NUCLEOTIDE SEQUENCE [LARGE SCALE GENOMIC DNA]</scope>
    <source>
        <strain evidence="11">C296001</strain>
    </source>
</reference>
<dbReference type="Pfam" id="PF07690">
    <property type="entry name" value="MFS_1"/>
    <property type="match status" value="1"/>
</dbReference>
<feature type="transmembrane region" description="Helical" evidence="8">
    <location>
        <begin position="474"/>
        <end position="496"/>
    </location>
</feature>
<evidence type="ECO:0000313" key="11">
    <source>
        <dbReference type="Proteomes" id="UP000037397"/>
    </source>
</evidence>
<feature type="transmembrane region" description="Helical" evidence="8">
    <location>
        <begin position="269"/>
        <end position="294"/>
    </location>
</feature>
<dbReference type="PANTHER" id="PTHR42718:SF47">
    <property type="entry name" value="METHYL VIOLOGEN RESISTANCE PROTEIN SMVA"/>
    <property type="match status" value="1"/>
</dbReference>
<dbReference type="Proteomes" id="UP000037397">
    <property type="component" value="Unassembled WGS sequence"/>
</dbReference>
<evidence type="ECO:0000256" key="7">
    <source>
        <dbReference type="SAM" id="MobiDB-lite"/>
    </source>
</evidence>
<feature type="transmembrane region" description="Helical" evidence="8">
    <location>
        <begin position="140"/>
        <end position="160"/>
    </location>
</feature>
<dbReference type="PROSITE" id="PS50850">
    <property type="entry name" value="MFS"/>
    <property type="match status" value="1"/>
</dbReference>
<feature type="transmembrane region" description="Helical" evidence="8">
    <location>
        <begin position="367"/>
        <end position="389"/>
    </location>
</feature>
<evidence type="ECO:0000256" key="1">
    <source>
        <dbReference type="ARBA" id="ARBA00004651"/>
    </source>
</evidence>
<feature type="region of interest" description="Disordered" evidence="7">
    <location>
        <begin position="515"/>
        <end position="536"/>
    </location>
</feature>
<evidence type="ECO:0000259" key="9">
    <source>
        <dbReference type="PROSITE" id="PS50850"/>
    </source>
</evidence>
<feature type="transmembrane region" description="Helical" evidence="8">
    <location>
        <begin position="306"/>
        <end position="326"/>
    </location>
</feature>
<proteinExistence type="predicted"/>
<dbReference type="InterPro" id="IPR011701">
    <property type="entry name" value="MFS"/>
</dbReference>
<dbReference type="InterPro" id="IPR036259">
    <property type="entry name" value="MFS_trans_sf"/>
</dbReference>
<feature type="transmembrane region" description="Helical" evidence="8">
    <location>
        <begin position="82"/>
        <end position="101"/>
    </location>
</feature>
<dbReference type="AlphaFoldDB" id="A0A0L6CK96"/>
<feature type="transmembrane region" description="Helical" evidence="8">
    <location>
        <begin position="107"/>
        <end position="128"/>
    </location>
</feature>
<accession>A0A0L6CK96</accession>
<dbReference type="GO" id="GO:0005886">
    <property type="term" value="C:plasma membrane"/>
    <property type="evidence" value="ECO:0007669"/>
    <property type="project" value="UniProtKB-SubCell"/>
</dbReference>
<evidence type="ECO:0000256" key="6">
    <source>
        <dbReference type="ARBA" id="ARBA00023136"/>
    </source>
</evidence>
<feature type="transmembrane region" description="Helical" evidence="8">
    <location>
        <begin position="333"/>
        <end position="355"/>
    </location>
</feature>
<dbReference type="PATRIC" id="fig|1631356.3.peg.2967"/>
<keyword evidence="5 8" id="KW-1133">Transmembrane helix</keyword>
<dbReference type="PANTHER" id="PTHR42718">
    <property type="entry name" value="MAJOR FACILITATOR SUPERFAMILY MULTIDRUG TRANSPORTER MFSC"/>
    <property type="match status" value="1"/>
</dbReference>
<dbReference type="InterPro" id="IPR020846">
    <property type="entry name" value="MFS_dom"/>
</dbReference>
<keyword evidence="4 8" id="KW-0812">Transmembrane</keyword>
<keyword evidence="2" id="KW-0813">Transport</keyword>
<evidence type="ECO:0000256" key="2">
    <source>
        <dbReference type="ARBA" id="ARBA00022448"/>
    </source>
</evidence>
<keyword evidence="6 8" id="KW-0472">Membrane</keyword>
<feature type="transmembrane region" description="Helical" evidence="8">
    <location>
        <begin position="202"/>
        <end position="221"/>
    </location>
</feature>
<feature type="transmembrane region" description="Helical" evidence="8">
    <location>
        <begin position="14"/>
        <end position="38"/>
    </location>
</feature>
<dbReference type="Gene3D" id="1.20.1250.20">
    <property type="entry name" value="MFS general substrate transporter like domains"/>
    <property type="match status" value="1"/>
</dbReference>
<protein>
    <submittedName>
        <fullName evidence="10">MFS transporter</fullName>
    </submittedName>
</protein>
<feature type="transmembrane region" description="Helical" evidence="8">
    <location>
        <begin position="166"/>
        <end position="190"/>
    </location>
</feature>
<keyword evidence="3" id="KW-1003">Cell membrane</keyword>
<feature type="domain" description="Major facilitator superfamily (MFS) profile" evidence="9">
    <location>
        <begin position="16"/>
        <end position="501"/>
    </location>
</feature>
<dbReference type="OrthoDB" id="9781469at2"/>
<feature type="transmembrane region" description="Helical" evidence="8">
    <location>
        <begin position="227"/>
        <end position="248"/>
    </location>
</feature>
<dbReference type="CDD" id="cd17321">
    <property type="entry name" value="MFS_MMR_MDR_like"/>
    <property type="match status" value="1"/>
</dbReference>
<dbReference type="STRING" id="1631356.VV01_15005"/>
<name>A0A0L6CK96_9MICO</name>
<gene>
    <name evidence="10" type="ORF">VV01_15005</name>
</gene>
<dbReference type="GO" id="GO:0022857">
    <property type="term" value="F:transmembrane transporter activity"/>
    <property type="evidence" value="ECO:0007669"/>
    <property type="project" value="InterPro"/>
</dbReference>
<evidence type="ECO:0000256" key="5">
    <source>
        <dbReference type="ARBA" id="ARBA00022989"/>
    </source>
</evidence>
<evidence type="ECO:0000313" key="10">
    <source>
        <dbReference type="EMBL" id="KNX38159.1"/>
    </source>
</evidence>
<evidence type="ECO:0000256" key="8">
    <source>
        <dbReference type="SAM" id="Phobius"/>
    </source>
</evidence>
<dbReference type="SUPFAM" id="SSF103473">
    <property type="entry name" value="MFS general substrate transporter"/>
    <property type="match status" value="1"/>
</dbReference>
<dbReference type="Gene3D" id="1.20.1720.10">
    <property type="entry name" value="Multidrug resistance protein D"/>
    <property type="match status" value="1"/>
</dbReference>
<organism evidence="10 11">
    <name type="scientific">Luteipulveratus halotolerans</name>
    <dbReference type="NCBI Taxonomy" id="1631356"/>
    <lineage>
        <taxon>Bacteria</taxon>
        <taxon>Bacillati</taxon>
        <taxon>Actinomycetota</taxon>
        <taxon>Actinomycetes</taxon>
        <taxon>Micrococcales</taxon>
        <taxon>Dermacoccaceae</taxon>
        <taxon>Luteipulveratus</taxon>
    </lineage>
</organism>